<gene>
    <name evidence="4" type="ORF">HRI_000776700</name>
</gene>
<protein>
    <submittedName>
        <fullName evidence="4">Small RNA-binding protein 11</fullName>
    </submittedName>
</protein>
<dbReference type="PROSITE" id="PS50102">
    <property type="entry name" value="RRM"/>
    <property type="match status" value="1"/>
</dbReference>
<dbReference type="InterPro" id="IPR035979">
    <property type="entry name" value="RBD_domain_sf"/>
</dbReference>
<dbReference type="InterPro" id="IPR052462">
    <property type="entry name" value="SLIRP/GR-RBP-like"/>
</dbReference>
<evidence type="ECO:0000259" key="3">
    <source>
        <dbReference type="PROSITE" id="PS50102"/>
    </source>
</evidence>
<dbReference type="GO" id="GO:0003723">
    <property type="term" value="F:RNA binding"/>
    <property type="evidence" value="ECO:0007669"/>
    <property type="project" value="UniProtKB-UniRule"/>
</dbReference>
<dbReference type="EMBL" id="BSYR01000010">
    <property type="protein sequence ID" value="GMI71074.1"/>
    <property type="molecule type" value="Genomic_DNA"/>
</dbReference>
<comment type="caution">
    <text evidence="4">The sequence shown here is derived from an EMBL/GenBank/DDBJ whole genome shotgun (WGS) entry which is preliminary data.</text>
</comment>
<dbReference type="AlphaFoldDB" id="A0A9W7LNI9"/>
<proteinExistence type="predicted"/>
<feature type="domain" description="RRM" evidence="3">
    <location>
        <begin position="31"/>
        <end position="109"/>
    </location>
</feature>
<organism evidence="4 5">
    <name type="scientific">Hibiscus trionum</name>
    <name type="common">Flower of an hour</name>
    <dbReference type="NCBI Taxonomy" id="183268"/>
    <lineage>
        <taxon>Eukaryota</taxon>
        <taxon>Viridiplantae</taxon>
        <taxon>Streptophyta</taxon>
        <taxon>Embryophyta</taxon>
        <taxon>Tracheophyta</taxon>
        <taxon>Spermatophyta</taxon>
        <taxon>Magnoliopsida</taxon>
        <taxon>eudicotyledons</taxon>
        <taxon>Gunneridae</taxon>
        <taxon>Pentapetalae</taxon>
        <taxon>rosids</taxon>
        <taxon>malvids</taxon>
        <taxon>Malvales</taxon>
        <taxon>Malvaceae</taxon>
        <taxon>Malvoideae</taxon>
        <taxon>Hibiscus</taxon>
    </lineage>
</organism>
<keyword evidence="5" id="KW-1185">Reference proteome</keyword>
<dbReference type="Gene3D" id="3.30.70.330">
    <property type="match status" value="1"/>
</dbReference>
<sequence length="155" mass="16799">MAALRRLITGTSKPSSLIPPTFLISYRGIASKLFVGGLSFYTTENGLSDAFSQYGQVMEAKIVMDRVSDRSKGFGFVTYASEDEAEKAIAEMNGKDLNGRVIFVDYAKPKHNFGGGMPIARGPPDSADFQDTGSENEVESYVTLIIPSYSNNSGF</sequence>
<dbReference type="SMART" id="SM00360">
    <property type="entry name" value="RRM"/>
    <property type="match status" value="1"/>
</dbReference>
<dbReference type="OrthoDB" id="439808at2759"/>
<reference evidence="4" key="1">
    <citation type="submission" date="2023-05" db="EMBL/GenBank/DDBJ databases">
        <title>Genome and transcriptome analyses reveal genes involved in the formation of fine ridges on petal epidermal cells in Hibiscus trionum.</title>
        <authorList>
            <person name="Koshimizu S."/>
            <person name="Masuda S."/>
            <person name="Ishii T."/>
            <person name="Shirasu K."/>
            <person name="Hoshino A."/>
            <person name="Arita M."/>
        </authorList>
    </citation>
    <scope>NUCLEOTIDE SEQUENCE</scope>
    <source>
        <strain evidence="4">Hamamatsu line</strain>
    </source>
</reference>
<keyword evidence="1 2" id="KW-0694">RNA-binding</keyword>
<accession>A0A9W7LNI9</accession>
<dbReference type="InterPro" id="IPR012677">
    <property type="entry name" value="Nucleotide-bd_a/b_plait_sf"/>
</dbReference>
<evidence type="ECO:0000256" key="2">
    <source>
        <dbReference type="PROSITE-ProRule" id="PRU00176"/>
    </source>
</evidence>
<dbReference type="FunFam" id="3.30.70.330:FF:000905">
    <property type="entry name" value="RNA-binding family protein"/>
    <property type="match status" value="1"/>
</dbReference>
<dbReference type="PANTHER" id="PTHR48027">
    <property type="entry name" value="HETEROGENEOUS NUCLEAR RIBONUCLEOPROTEIN 87F-RELATED"/>
    <property type="match status" value="1"/>
</dbReference>
<evidence type="ECO:0000313" key="4">
    <source>
        <dbReference type="EMBL" id="GMI71074.1"/>
    </source>
</evidence>
<evidence type="ECO:0000313" key="5">
    <source>
        <dbReference type="Proteomes" id="UP001165190"/>
    </source>
</evidence>
<dbReference type="Proteomes" id="UP001165190">
    <property type="component" value="Unassembled WGS sequence"/>
</dbReference>
<dbReference type="Pfam" id="PF00076">
    <property type="entry name" value="RRM_1"/>
    <property type="match status" value="1"/>
</dbReference>
<dbReference type="InterPro" id="IPR000504">
    <property type="entry name" value="RRM_dom"/>
</dbReference>
<name>A0A9W7LNI9_HIBTR</name>
<evidence type="ECO:0000256" key="1">
    <source>
        <dbReference type="ARBA" id="ARBA00022884"/>
    </source>
</evidence>
<dbReference type="SUPFAM" id="SSF54928">
    <property type="entry name" value="RNA-binding domain, RBD"/>
    <property type="match status" value="1"/>
</dbReference>